<protein>
    <submittedName>
        <fullName evidence="1">Uncharacterized protein</fullName>
    </submittedName>
</protein>
<accession>A0A1Y3TUB0</accession>
<dbReference type="Proteomes" id="UP000195455">
    <property type="component" value="Unassembled WGS sequence"/>
</dbReference>
<sequence length="210" mass="24621">MFFQRKKEKVVQEKPLKYYIMISASEKEFTCSVSYTEGMPNTKFTEIGYALMDAVLSGYCVFTVRHIIGNPEELERCLAYLKQEPTAEFISDEKEMIIEKGKGVSSLLLKDCFHNVESGEWSFPMNDFERYGYQKDVQMKETAEEQYAFLEKESPDICVDYEDHFEELQCLSFTIKREVLPPEDFAVLAIQVCRKYGKEVELHYQEKGYM</sequence>
<name>A0A1Y3TUB0_9FIRM</name>
<dbReference type="AlphaFoldDB" id="A0A1Y3TUB0"/>
<reference evidence="2" key="1">
    <citation type="submission" date="2017-04" db="EMBL/GenBank/DDBJ databases">
        <title>Function of individual gut microbiota members based on whole genome sequencing of pure cultures obtained from chicken caecum.</title>
        <authorList>
            <person name="Medvecky M."/>
            <person name="Cejkova D."/>
            <person name="Polansky O."/>
            <person name="Karasova D."/>
            <person name="Kubasova T."/>
            <person name="Cizek A."/>
            <person name="Rychlik I."/>
        </authorList>
    </citation>
    <scope>NUCLEOTIDE SEQUENCE [LARGE SCALE GENOMIC DNA]</scope>
    <source>
        <strain evidence="2">An75</strain>
    </source>
</reference>
<evidence type="ECO:0000313" key="1">
    <source>
        <dbReference type="EMBL" id="OUN38377.1"/>
    </source>
</evidence>
<organism evidence="1 2">
    <name type="scientific">Anaerotignum lactatifermentans</name>
    <dbReference type="NCBI Taxonomy" id="160404"/>
    <lineage>
        <taxon>Bacteria</taxon>
        <taxon>Bacillati</taxon>
        <taxon>Bacillota</taxon>
        <taxon>Clostridia</taxon>
        <taxon>Lachnospirales</taxon>
        <taxon>Anaerotignaceae</taxon>
        <taxon>Anaerotignum</taxon>
    </lineage>
</organism>
<evidence type="ECO:0000313" key="2">
    <source>
        <dbReference type="Proteomes" id="UP000195455"/>
    </source>
</evidence>
<proteinExistence type="predicted"/>
<dbReference type="RefSeq" id="WP_087990384.1">
    <property type="nucleotide sequence ID" value="NZ_JBKYBB010000003.1"/>
</dbReference>
<dbReference type="EMBL" id="NFHM01000061">
    <property type="protein sequence ID" value="OUN38377.1"/>
    <property type="molecule type" value="Genomic_DNA"/>
</dbReference>
<comment type="caution">
    <text evidence="1">The sequence shown here is derived from an EMBL/GenBank/DDBJ whole genome shotgun (WGS) entry which is preliminary data.</text>
</comment>
<gene>
    <name evidence="1" type="ORF">B5G26_16320</name>
</gene>